<protein>
    <submittedName>
        <fullName evidence="2">Glycosyltransferase family 61 protein</fullName>
        <ecNumber evidence="2">2.4.-.-</ecNumber>
    </submittedName>
</protein>
<dbReference type="RefSeq" id="WP_305964850.1">
    <property type="nucleotide sequence ID" value="NZ_JAVAMQ010000030.1"/>
</dbReference>
<dbReference type="InterPro" id="IPR049625">
    <property type="entry name" value="Glyco_transf_61_cat"/>
</dbReference>
<reference evidence="2 3" key="1">
    <citation type="submission" date="2023-08" db="EMBL/GenBank/DDBJ databases">
        <authorList>
            <person name="Park J.-S."/>
        </authorList>
    </citation>
    <scope>NUCLEOTIDE SEQUENCE [LARGE SCALE GENOMIC DNA]</scope>
    <source>
        <strain evidence="2 3">2205BS29-5</strain>
    </source>
</reference>
<accession>A0ABT9JGR5</accession>
<evidence type="ECO:0000313" key="3">
    <source>
        <dbReference type="Proteomes" id="UP001224997"/>
    </source>
</evidence>
<dbReference type="Pfam" id="PF04577">
    <property type="entry name" value="Glyco_transf_61"/>
    <property type="match status" value="1"/>
</dbReference>
<keyword evidence="2" id="KW-0328">Glycosyltransferase</keyword>
<evidence type="ECO:0000259" key="1">
    <source>
        <dbReference type="Pfam" id="PF04577"/>
    </source>
</evidence>
<gene>
    <name evidence="2" type="ORF">Q5Y72_18250</name>
</gene>
<name>A0ABT9JGR5_9RHOB</name>
<dbReference type="EC" id="2.4.-.-" evidence="2"/>
<organism evidence="2 3">
    <name type="scientific">Paracoccus spongiarum</name>
    <dbReference type="NCBI Taxonomy" id="3064387"/>
    <lineage>
        <taxon>Bacteria</taxon>
        <taxon>Pseudomonadati</taxon>
        <taxon>Pseudomonadota</taxon>
        <taxon>Alphaproteobacteria</taxon>
        <taxon>Rhodobacterales</taxon>
        <taxon>Paracoccaceae</taxon>
        <taxon>Paracoccus</taxon>
    </lineage>
</organism>
<keyword evidence="3" id="KW-1185">Reference proteome</keyword>
<dbReference type="GO" id="GO:0016757">
    <property type="term" value="F:glycosyltransferase activity"/>
    <property type="evidence" value="ECO:0007669"/>
    <property type="project" value="UniProtKB-KW"/>
</dbReference>
<dbReference type="EMBL" id="JAVAMQ010000030">
    <property type="protein sequence ID" value="MDP5309023.1"/>
    <property type="molecule type" value="Genomic_DNA"/>
</dbReference>
<keyword evidence="2" id="KW-0808">Transferase</keyword>
<dbReference type="Proteomes" id="UP001224997">
    <property type="component" value="Unassembled WGS sequence"/>
</dbReference>
<comment type="caution">
    <text evidence="2">The sequence shown here is derived from an EMBL/GenBank/DDBJ whole genome shotgun (WGS) entry which is preliminary data.</text>
</comment>
<sequence>MRPLEPIYEPALNRSIKVDARANWILRPAPAARIEMVPACESPESNDRIRAYYMRSALCNAGTAVLEVNNLPALMHHVTWNRGKLKFAEEVTLSSPSGHRFIEAVTRSDPETLKSVPRAKIGAKRFINVFANEASGEDYNLPFIVDMRNGKNYFHFLSESLSQLAVAPRALKTVYLLSRNRSRRSFVENFLATLFPEWDDRVLFLSEAVEFERAWLSYSFRLLLAQHKIPRFDRLIQAHIPSFSPRRALERRSRRALAAFTLDHGLMRLRERALIAAKGMAFAPPIPKILVVRSADPALARQRDTEGFSLLRASLRQKGFQEVVLEHLSPLEQIRLFNQASTVVAEHGAGIANMMFGSEKLHLIEIGTMQTLRFRWGDFFQMAHASQCRYTTVFTDASGEPLEIASPPQGKLAPPKIGPAALSAILDIVG</sequence>
<evidence type="ECO:0000313" key="2">
    <source>
        <dbReference type="EMBL" id="MDP5309023.1"/>
    </source>
</evidence>
<feature type="domain" description="Glycosyltransferase 61 catalytic" evidence="1">
    <location>
        <begin position="153"/>
        <end position="360"/>
    </location>
</feature>
<proteinExistence type="predicted"/>